<dbReference type="Proteomes" id="UP000813444">
    <property type="component" value="Unassembled WGS sequence"/>
</dbReference>
<gene>
    <name evidence="2" type="ORF">B0I35DRAFT_441160</name>
</gene>
<sequence>MAVYGRPESWRKFLADGYEKRHGPLPDPVATNGSELVTAPPTPILSSSIAGPDPLFVQQLQEKLSKWQDRNLQESDSTPWQPGTRQFSYFSDFSSSDSEEDARHRPWSFEAYARWLLAGRKGEIEDYEIDRRQAKKASKRHHPTALRKDKPADASLKRRRDEDMVQEYALPVLKRPRRVMHAKRRSQIPKAYSITVQRSHISLYSDSSE</sequence>
<feature type="compositionally biased region" description="Basic residues" evidence="1">
    <location>
        <begin position="133"/>
        <end position="145"/>
    </location>
</feature>
<evidence type="ECO:0000313" key="3">
    <source>
        <dbReference type="Proteomes" id="UP000813444"/>
    </source>
</evidence>
<comment type="caution">
    <text evidence="2">The sequence shown here is derived from an EMBL/GenBank/DDBJ whole genome shotgun (WGS) entry which is preliminary data.</text>
</comment>
<name>A0A8K0SID3_9HYPO</name>
<evidence type="ECO:0000256" key="1">
    <source>
        <dbReference type="SAM" id="MobiDB-lite"/>
    </source>
</evidence>
<organism evidence="2 3">
    <name type="scientific">Stachybotrys elegans</name>
    <dbReference type="NCBI Taxonomy" id="80388"/>
    <lineage>
        <taxon>Eukaryota</taxon>
        <taxon>Fungi</taxon>
        <taxon>Dikarya</taxon>
        <taxon>Ascomycota</taxon>
        <taxon>Pezizomycotina</taxon>
        <taxon>Sordariomycetes</taxon>
        <taxon>Hypocreomycetidae</taxon>
        <taxon>Hypocreales</taxon>
        <taxon>Stachybotryaceae</taxon>
        <taxon>Stachybotrys</taxon>
    </lineage>
</organism>
<dbReference type="EMBL" id="JAGPNK010000014">
    <property type="protein sequence ID" value="KAH7308998.1"/>
    <property type="molecule type" value="Genomic_DNA"/>
</dbReference>
<dbReference type="AlphaFoldDB" id="A0A8K0SID3"/>
<feature type="compositionally biased region" description="Basic and acidic residues" evidence="1">
    <location>
        <begin position="146"/>
        <end position="161"/>
    </location>
</feature>
<feature type="region of interest" description="Disordered" evidence="1">
    <location>
        <begin position="132"/>
        <end position="161"/>
    </location>
</feature>
<evidence type="ECO:0000313" key="2">
    <source>
        <dbReference type="EMBL" id="KAH7308998.1"/>
    </source>
</evidence>
<protein>
    <submittedName>
        <fullName evidence="2">Uncharacterized protein</fullName>
    </submittedName>
</protein>
<feature type="region of interest" description="Disordered" evidence="1">
    <location>
        <begin position="21"/>
        <end position="50"/>
    </location>
</feature>
<reference evidence="2" key="1">
    <citation type="journal article" date="2021" name="Nat. Commun.">
        <title>Genetic determinants of endophytism in the Arabidopsis root mycobiome.</title>
        <authorList>
            <person name="Mesny F."/>
            <person name="Miyauchi S."/>
            <person name="Thiergart T."/>
            <person name="Pickel B."/>
            <person name="Atanasova L."/>
            <person name="Karlsson M."/>
            <person name="Huettel B."/>
            <person name="Barry K.W."/>
            <person name="Haridas S."/>
            <person name="Chen C."/>
            <person name="Bauer D."/>
            <person name="Andreopoulos W."/>
            <person name="Pangilinan J."/>
            <person name="LaButti K."/>
            <person name="Riley R."/>
            <person name="Lipzen A."/>
            <person name="Clum A."/>
            <person name="Drula E."/>
            <person name="Henrissat B."/>
            <person name="Kohler A."/>
            <person name="Grigoriev I.V."/>
            <person name="Martin F.M."/>
            <person name="Hacquard S."/>
        </authorList>
    </citation>
    <scope>NUCLEOTIDE SEQUENCE</scope>
    <source>
        <strain evidence="2">MPI-CAGE-CH-0235</strain>
    </source>
</reference>
<dbReference type="OrthoDB" id="5093195at2759"/>
<proteinExistence type="predicted"/>
<accession>A0A8K0SID3</accession>
<keyword evidence="3" id="KW-1185">Reference proteome</keyword>